<dbReference type="PANTHER" id="PTHR11895:SF7">
    <property type="entry name" value="GLUTAMYL-TRNA(GLN) AMIDOTRANSFERASE SUBUNIT A, MITOCHONDRIAL"/>
    <property type="match status" value="1"/>
</dbReference>
<organism evidence="3 4">
    <name type="scientific">Prosthecodimorpha hirschii</name>
    <dbReference type="NCBI Taxonomy" id="665126"/>
    <lineage>
        <taxon>Bacteria</taxon>
        <taxon>Pseudomonadati</taxon>
        <taxon>Pseudomonadota</taxon>
        <taxon>Alphaproteobacteria</taxon>
        <taxon>Hyphomicrobiales</taxon>
        <taxon>Ancalomicrobiaceae</taxon>
        <taxon>Prosthecodimorpha</taxon>
    </lineage>
</organism>
<evidence type="ECO:0000256" key="1">
    <source>
        <dbReference type="ARBA" id="ARBA00009199"/>
    </source>
</evidence>
<protein>
    <recommendedName>
        <fullName evidence="2">Amidase domain-containing protein</fullName>
    </recommendedName>
</protein>
<evidence type="ECO:0000313" key="4">
    <source>
        <dbReference type="Proteomes" id="UP000048984"/>
    </source>
</evidence>
<name>A0A0P6W333_9HYPH</name>
<dbReference type="RefSeq" id="WP_054359732.1">
    <property type="nucleotide sequence ID" value="NZ_LJYW01000001.1"/>
</dbReference>
<dbReference type="GO" id="GO:0003824">
    <property type="term" value="F:catalytic activity"/>
    <property type="evidence" value="ECO:0007669"/>
    <property type="project" value="InterPro"/>
</dbReference>
<dbReference type="AlphaFoldDB" id="A0A0P6W333"/>
<dbReference type="Pfam" id="PF01425">
    <property type="entry name" value="Amidase"/>
    <property type="match status" value="1"/>
</dbReference>
<sequence length="473" mass="49347">MNAPVVAKALHHLTAAEASRLIAAKAISPVDLVKALLARIEAVEPRIASYITLDAEAALAAARRAEAEIAAGRWKGPMHGIPFAVKDNYDAAGLPTTAGSRLSEGWPRPDRDAALVARMKAAGAVLMGKLATWEFGTGNGGEYFDLPYPSARNPWHLDHFPGGSSSGAGTAVAAGTVTVALGSDTTGSVRLPAAATGVVGVKGTHGLLSKSGILANCYSMDIPGPLTWTVEDSALVMNAVAGHDPGDPTSLTGPVPDFRVGLKQGVAGLRIGVIRSFGPGMAPPDADLVAAFEAGLAVLADLGAVLIETDFPAPVADFYACTRIIGPVESATIHERELREMPDRMGFALRDKLMFGAQVRAVDYIAAQRRRRVLAAAMTAMMARFDAVVTFGAAHAAPRLGVEPGMTAFTTDTALVPFNISGHPSLVQCTGFNAAGLPLHWQIAAPHRADPTLLRVAAAYEAATPWRDRRPEP</sequence>
<evidence type="ECO:0000313" key="3">
    <source>
        <dbReference type="EMBL" id="KPL53568.1"/>
    </source>
</evidence>
<dbReference type="STRING" id="665126.ABB55_16235"/>
<dbReference type="EMBL" id="LJYW01000001">
    <property type="protein sequence ID" value="KPL53568.1"/>
    <property type="molecule type" value="Genomic_DNA"/>
</dbReference>
<dbReference type="InterPro" id="IPR000120">
    <property type="entry name" value="Amidase"/>
</dbReference>
<evidence type="ECO:0000259" key="2">
    <source>
        <dbReference type="Pfam" id="PF01425"/>
    </source>
</evidence>
<dbReference type="InterPro" id="IPR023631">
    <property type="entry name" value="Amidase_dom"/>
</dbReference>
<dbReference type="SUPFAM" id="SSF75304">
    <property type="entry name" value="Amidase signature (AS) enzymes"/>
    <property type="match status" value="1"/>
</dbReference>
<dbReference type="Proteomes" id="UP000048984">
    <property type="component" value="Unassembled WGS sequence"/>
</dbReference>
<gene>
    <name evidence="3" type="ORF">ABB55_16235</name>
</gene>
<comment type="caution">
    <text evidence="3">The sequence shown here is derived from an EMBL/GenBank/DDBJ whole genome shotgun (WGS) entry which is preliminary data.</text>
</comment>
<proteinExistence type="inferred from homology"/>
<dbReference type="Gene3D" id="3.90.1300.10">
    <property type="entry name" value="Amidase signature (AS) domain"/>
    <property type="match status" value="1"/>
</dbReference>
<feature type="domain" description="Amidase" evidence="2">
    <location>
        <begin position="31"/>
        <end position="454"/>
    </location>
</feature>
<keyword evidence="4" id="KW-1185">Reference proteome</keyword>
<accession>A0A0P6W333</accession>
<dbReference type="PANTHER" id="PTHR11895">
    <property type="entry name" value="TRANSAMIDASE"/>
    <property type="match status" value="1"/>
</dbReference>
<reference evidence="3 4" key="1">
    <citation type="submission" date="2015-09" db="EMBL/GenBank/DDBJ databases">
        <authorList>
            <person name="Jackson K.R."/>
            <person name="Lunt B.L."/>
            <person name="Fisher J.N.B."/>
            <person name="Gardner A.V."/>
            <person name="Bailey M.E."/>
            <person name="Deus L.M."/>
            <person name="Earl A.S."/>
            <person name="Gibby P.D."/>
            <person name="Hartmann K.A."/>
            <person name="Liu J.E."/>
            <person name="Manci A.M."/>
            <person name="Nielsen D.A."/>
            <person name="Solomon M.B."/>
            <person name="Breakwell D.P."/>
            <person name="Burnett S.H."/>
            <person name="Grose J.H."/>
        </authorList>
    </citation>
    <scope>NUCLEOTIDE SEQUENCE [LARGE SCALE GENOMIC DNA]</scope>
    <source>
        <strain evidence="3 4">16</strain>
    </source>
</reference>
<reference evidence="3 4" key="2">
    <citation type="submission" date="2015-10" db="EMBL/GenBank/DDBJ databases">
        <title>Draft Genome Sequence of Prosthecomicrobium hirschii ATCC 27832.</title>
        <authorList>
            <person name="Daniel J."/>
            <person name="Givan S.A."/>
            <person name="Brun Y.V."/>
            <person name="Brown P.J."/>
        </authorList>
    </citation>
    <scope>NUCLEOTIDE SEQUENCE [LARGE SCALE GENOMIC DNA]</scope>
    <source>
        <strain evidence="3 4">16</strain>
    </source>
</reference>
<dbReference type="InterPro" id="IPR036928">
    <property type="entry name" value="AS_sf"/>
</dbReference>
<comment type="similarity">
    <text evidence="1">Belongs to the amidase family.</text>
</comment>